<reference evidence="3" key="1">
    <citation type="submission" date="2021-01" db="EMBL/GenBank/DDBJ databases">
        <title>Whole genome shotgun sequence of Rhizocola hellebori NBRC 109834.</title>
        <authorList>
            <person name="Komaki H."/>
            <person name="Tamura T."/>
        </authorList>
    </citation>
    <scope>NUCLEOTIDE SEQUENCE</scope>
    <source>
        <strain evidence="3">NBRC 109834</strain>
    </source>
</reference>
<name>A0A8J3Q7E0_9ACTN</name>
<gene>
    <name evidence="3" type="ORF">Rhe02_34060</name>
</gene>
<accession>A0A8J3Q7E0</accession>
<comment type="caution">
    <text evidence="3">The sequence shown here is derived from an EMBL/GenBank/DDBJ whole genome shotgun (WGS) entry which is preliminary data.</text>
</comment>
<dbReference type="GO" id="GO:0015074">
    <property type="term" value="P:DNA integration"/>
    <property type="evidence" value="ECO:0007669"/>
    <property type="project" value="InterPro"/>
</dbReference>
<evidence type="ECO:0000313" key="3">
    <source>
        <dbReference type="EMBL" id="GIH05339.1"/>
    </source>
</evidence>
<dbReference type="EMBL" id="BONY01000018">
    <property type="protein sequence ID" value="GIH05339.1"/>
    <property type="molecule type" value="Genomic_DNA"/>
</dbReference>
<dbReference type="InterPro" id="IPR001584">
    <property type="entry name" value="Integrase_cat-core"/>
</dbReference>
<proteinExistence type="predicted"/>
<dbReference type="PROSITE" id="PS50994">
    <property type="entry name" value="INTEGRASE"/>
    <property type="match status" value="1"/>
</dbReference>
<dbReference type="SUPFAM" id="SSF53098">
    <property type="entry name" value="Ribonuclease H-like"/>
    <property type="match status" value="1"/>
</dbReference>
<dbReference type="GO" id="GO:0003676">
    <property type="term" value="F:nucleic acid binding"/>
    <property type="evidence" value="ECO:0007669"/>
    <property type="project" value="InterPro"/>
</dbReference>
<feature type="domain" description="Integrase catalytic" evidence="2">
    <location>
        <begin position="50"/>
        <end position="111"/>
    </location>
</feature>
<dbReference type="Proteomes" id="UP000612899">
    <property type="component" value="Unassembled WGS sequence"/>
</dbReference>
<dbReference type="InterPro" id="IPR012337">
    <property type="entry name" value="RNaseH-like_sf"/>
</dbReference>
<dbReference type="Gene3D" id="3.30.420.10">
    <property type="entry name" value="Ribonuclease H-like superfamily/Ribonuclease H"/>
    <property type="match status" value="1"/>
</dbReference>
<sequence length="111" mass="12397">MPVPTPSAGTWPPTTASPTARPLSWRYLRKAELVEPPPKKKPTSSYIRFQAALPNETWQTDFTHRRLADGTDTEILTFLDDHSRYALAVTAHRRVGAPAILILQRNGCFGV</sequence>
<organism evidence="3 4">
    <name type="scientific">Rhizocola hellebori</name>
    <dbReference type="NCBI Taxonomy" id="1392758"/>
    <lineage>
        <taxon>Bacteria</taxon>
        <taxon>Bacillati</taxon>
        <taxon>Actinomycetota</taxon>
        <taxon>Actinomycetes</taxon>
        <taxon>Micromonosporales</taxon>
        <taxon>Micromonosporaceae</taxon>
        <taxon>Rhizocola</taxon>
    </lineage>
</organism>
<protein>
    <recommendedName>
        <fullName evidence="2">Integrase catalytic domain-containing protein</fullName>
    </recommendedName>
</protein>
<dbReference type="AlphaFoldDB" id="A0A8J3Q7E0"/>
<evidence type="ECO:0000256" key="1">
    <source>
        <dbReference type="SAM" id="MobiDB-lite"/>
    </source>
</evidence>
<evidence type="ECO:0000259" key="2">
    <source>
        <dbReference type="PROSITE" id="PS50994"/>
    </source>
</evidence>
<keyword evidence="4" id="KW-1185">Reference proteome</keyword>
<dbReference type="RefSeq" id="WP_203909193.1">
    <property type="nucleotide sequence ID" value="NZ_BONY01000018.1"/>
</dbReference>
<dbReference type="InterPro" id="IPR036397">
    <property type="entry name" value="RNaseH_sf"/>
</dbReference>
<evidence type="ECO:0000313" key="4">
    <source>
        <dbReference type="Proteomes" id="UP000612899"/>
    </source>
</evidence>
<feature type="region of interest" description="Disordered" evidence="1">
    <location>
        <begin position="1"/>
        <end position="20"/>
    </location>
</feature>